<accession>A0A9P4YIG7</accession>
<dbReference type="GO" id="GO:0006887">
    <property type="term" value="P:exocytosis"/>
    <property type="evidence" value="ECO:0007669"/>
    <property type="project" value="TreeGrafter"/>
</dbReference>
<evidence type="ECO:0000256" key="2">
    <source>
        <dbReference type="SAM" id="MobiDB-lite"/>
    </source>
</evidence>
<dbReference type="EMBL" id="JAAQVJ010000071">
    <property type="protein sequence ID" value="KAF3896427.1"/>
    <property type="molecule type" value="Genomic_DNA"/>
</dbReference>
<feature type="compositionally biased region" description="Low complexity" evidence="2">
    <location>
        <begin position="701"/>
        <end position="720"/>
    </location>
</feature>
<feature type="compositionally biased region" description="Polar residues" evidence="2">
    <location>
        <begin position="72"/>
        <end position="87"/>
    </location>
</feature>
<keyword evidence="1" id="KW-0175">Coiled coil</keyword>
<gene>
    <name evidence="4" type="ORF">GY632_2790</name>
</gene>
<feature type="domain" description="GDP/GTP exchange factor Sec2 N-terminal" evidence="3">
    <location>
        <begin position="92"/>
        <end position="206"/>
    </location>
</feature>
<feature type="compositionally biased region" description="Low complexity" evidence="2">
    <location>
        <begin position="235"/>
        <end position="250"/>
    </location>
</feature>
<reference evidence="4" key="1">
    <citation type="submission" date="2020-03" db="EMBL/GenBank/DDBJ databases">
        <title>Whole Genome Sequence of Trichophyton interdigitale from India.</title>
        <authorList>
            <person name="Kumar P."/>
        </authorList>
    </citation>
    <scope>NUCLEOTIDE SEQUENCE</scope>
    <source>
        <strain evidence="4">UCMS-IGIB-CI14</strain>
    </source>
</reference>
<name>A0A9P4YIG7_9EURO</name>
<evidence type="ECO:0000259" key="3">
    <source>
        <dbReference type="Pfam" id="PF06428"/>
    </source>
</evidence>
<feature type="compositionally biased region" description="Low complexity" evidence="2">
    <location>
        <begin position="727"/>
        <end position="744"/>
    </location>
</feature>
<evidence type="ECO:0000313" key="4">
    <source>
        <dbReference type="EMBL" id="KAF3896427.1"/>
    </source>
</evidence>
<sequence length="798" mass="85871">MAEFIAYGLYPDRSSKKLVSRAKSSNALAEMAAAVAQGPSSLRRPKDRDRERDRDREKPENSLSTLRDPRVASTSDLSRTRSASTASHHPDLSNEVANLSHKLIQAINHQTLLDDSLAVARQELEEERKRRSTVEKEKKGIETELETLTAALFEEANKMVAAAKQEREVVERKNEQLRAQIQDTELLLASHQEQLAELKSVIEQMNSRHDDQDAATTATSISSPSDPFPDQPTPNNGNNGNNNNNNNNNINRLFEAMNLSPVTPGSDDIPPAPPTSFSHLLKPVCRTDILAYEDFNTLLQLSRSRPPSRVGSGSYSGLNVMNLANLTSSRPKSTTHTPTNSQDTNHNGSNSSNVNTGSPAAASSSVASSPSTSHGGISSSPRENITSSMQLKETRFYKRILAEDIEPTLRLDMAPGISWLTRRSVMSSLVEGELIIEPISSNASSANSATDLPSPPSTPSSMSSTSTPCALCGDRRTTVNPRTHRFRTSSSDSAPKHALCLLCLEKMRACCEFVGYLRLVVDGHVRTSGDGEAEIKEREREAWEETVRLRERIFWARIGGGVVPAFISGKKAEDDGEKEEEKAEQSDDTPLVIKDITVTSPVDAKQTTVSTPTKPEAETETTDKLASSVSTPTPTPTPAPAAEAEPATIPEQPTAPADTLSVSTLSASTTATTTTTRSLSLSPSRYRSRSPSPSPKPTPSSRPATAAPSTPTSTSQTPRTVLRRLKSVPPLSSTPPSSSTVTSPDTKYPKVMPVSLRASLANGTSTTSTPSTPSPVPVPAPAEGKLKVKIPAAFLHDN</sequence>
<feature type="region of interest" description="Disordered" evidence="2">
    <location>
        <begin position="207"/>
        <end position="250"/>
    </location>
</feature>
<feature type="compositionally biased region" description="Polar residues" evidence="2">
    <location>
        <begin position="328"/>
        <end position="343"/>
    </location>
</feature>
<feature type="region of interest" description="Disordered" evidence="2">
    <location>
        <begin position="568"/>
        <end position="785"/>
    </location>
</feature>
<dbReference type="GO" id="GO:0051286">
    <property type="term" value="C:cell tip"/>
    <property type="evidence" value="ECO:0007669"/>
    <property type="project" value="TreeGrafter"/>
</dbReference>
<dbReference type="CDD" id="cd21044">
    <property type="entry name" value="Rab11BD_RAB3IP_like"/>
    <property type="match status" value="1"/>
</dbReference>
<feature type="compositionally biased region" description="Low complexity" evidence="2">
    <location>
        <begin position="344"/>
        <end position="381"/>
    </location>
</feature>
<organism evidence="4 5">
    <name type="scientific">Trichophyton interdigitale</name>
    <dbReference type="NCBI Taxonomy" id="101480"/>
    <lineage>
        <taxon>Eukaryota</taxon>
        <taxon>Fungi</taxon>
        <taxon>Dikarya</taxon>
        <taxon>Ascomycota</taxon>
        <taxon>Pezizomycotina</taxon>
        <taxon>Eurotiomycetes</taxon>
        <taxon>Eurotiomycetidae</taxon>
        <taxon>Onygenales</taxon>
        <taxon>Arthrodermataceae</taxon>
        <taxon>Trichophyton</taxon>
    </lineage>
</organism>
<dbReference type="PANTHER" id="PTHR14430:SF0">
    <property type="entry name" value="SEC2P DOMAIN-CONTAINING PROTEIN"/>
    <property type="match status" value="1"/>
</dbReference>
<dbReference type="Proteomes" id="UP000749309">
    <property type="component" value="Unassembled WGS sequence"/>
</dbReference>
<feature type="compositionally biased region" description="Low complexity" evidence="2">
    <location>
        <begin position="459"/>
        <end position="468"/>
    </location>
</feature>
<feature type="compositionally biased region" description="Low complexity" evidence="2">
    <location>
        <begin position="214"/>
        <end position="225"/>
    </location>
</feature>
<dbReference type="Pfam" id="PF25555">
    <property type="entry name" value="RAB3A-like_C"/>
    <property type="match status" value="1"/>
</dbReference>
<dbReference type="InterPro" id="IPR040351">
    <property type="entry name" value="RAB3IL/RAB3IP/Sec2"/>
</dbReference>
<feature type="region of interest" description="Disordered" evidence="2">
    <location>
        <begin position="31"/>
        <end position="91"/>
    </location>
</feature>
<evidence type="ECO:0000313" key="5">
    <source>
        <dbReference type="Proteomes" id="UP000749309"/>
    </source>
</evidence>
<feature type="compositionally biased region" description="Low complexity" evidence="2">
    <location>
        <begin position="640"/>
        <end position="691"/>
    </location>
</feature>
<feature type="region of interest" description="Disordered" evidence="2">
    <location>
        <begin position="443"/>
        <end position="476"/>
    </location>
</feature>
<dbReference type="Pfam" id="PF06428">
    <property type="entry name" value="Sec2p"/>
    <property type="match status" value="1"/>
</dbReference>
<dbReference type="InterPro" id="IPR009449">
    <property type="entry name" value="Sec2_N"/>
</dbReference>
<feature type="compositionally biased region" description="Polar residues" evidence="2">
    <location>
        <begin position="597"/>
        <end position="610"/>
    </location>
</feature>
<feature type="compositionally biased region" description="Basic and acidic residues" evidence="2">
    <location>
        <begin position="44"/>
        <end position="60"/>
    </location>
</feature>
<dbReference type="PANTHER" id="PTHR14430">
    <property type="entry name" value="RABIN3-RELATED"/>
    <property type="match status" value="1"/>
</dbReference>
<protein>
    <submittedName>
        <fullName evidence="4">Rab guanine nucleotide exchange factor</fullName>
    </submittedName>
</protein>
<dbReference type="AlphaFoldDB" id="A0A9P4YIG7"/>
<dbReference type="SUPFAM" id="SSF144284">
    <property type="entry name" value="Sec2 N-terminal region"/>
    <property type="match status" value="1"/>
</dbReference>
<evidence type="ECO:0000256" key="1">
    <source>
        <dbReference type="ARBA" id="ARBA00023054"/>
    </source>
</evidence>
<dbReference type="Gene3D" id="6.10.140.910">
    <property type="match status" value="1"/>
</dbReference>
<dbReference type="GO" id="GO:0005085">
    <property type="term" value="F:guanyl-nucleotide exchange factor activity"/>
    <property type="evidence" value="ECO:0007669"/>
    <property type="project" value="InterPro"/>
</dbReference>
<dbReference type="GO" id="GO:0070319">
    <property type="term" value="C:Golgi to plasma membrane transport vesicle"/>
    <property type="evidence" value="ECO:0007669"/>
    <property type="project" value="TreeGrafter"/>
</dbReference>
<feature type="region of interest" description="Disordered" evidence="2">
    <location>
        <begin position="328"/>
        <end position="387"/>
    </location>
</feature>
<comment type="caution">
    <text evidence="4">The sequence shown here is derived from an EMBL/GenBank/DDBJ whole genome shotgun (WGS) entry which is preliminary data.</text>
</comment>
<proteinExistence type="predicted"/>